<sequence>MSTYVIVEETTDWPCQADYLLTARSYLQHGLPTTGGRARLINLCRSMEHLSAGYYCSLLAQARGHHCLPEIETLSVRVPPQPPAKLWRKLQGWLEECREDRLCIRAIFGQCDEPALAGLTRYYYGLTQQPLQALTLKRGRHGWSVRRLESLSPLSLDDNERALMLGHVQAMVEEAESESLTPTYQLAILVDPADGRASSDPLALQRFTRAAATQGIRAEILSPSAIERLPEFDTLWLRAETAVGHYTFEFARRAEQLQMPVVDSSRAILACSNKLYLYELMVRSGVPMPPTTVVTRRGRHHAAELIQRLGLPLIVKIPDGALGRDLAMAHNESELSRLLDEGLARSALLLVQRRIPAEFDWRIGFLDGAPLFACRRYRPEPGSRIRRRKHPLDMSRIEALPLDDVPERVLYTARKAVHQLGDGLFGVDLRQIGERECILLEMVDNPWIRGDIEDREAPDLYDRLARAFRLRLDNRGQEPGH</sequence>
<protein>
    <submittedName>
        <fullName evidence="4">RimK family alpha-L-glutamate ligase</fullName>
    </submittedName>
</protein>
<dbReference type="KEGG" id="asim:FE240_00545"/>
<accession>A0A5J6WVI7</accession>
<dbReference type="AlphaFoldDB" id="A0A5J6WVI7"/>
<organism evidence="4 5">
    <name type="scientific">Aeromonas simiae</name>
    <dbReference type="NCBI Taxonomy" id="218936"/>
    <lineage>
        <taxon>Bacteria</taxon>
        <taxon>Pseudomonadati</taxon>
        <taxon>Pseudomonadota</taxon>
        <taxon>Gammaproteobacteria</taxon>
        <taxon>Aeromonadales</taxon>
        <taxon>Aeromonadaceae</taxon>
        <taxon>Aeromonas</taxon>
    </lineage>
</organism>
<feature type="domain" description="ATP-grasp" evidence="3">
    <location>
        <begin position="278"/>
        <end position="469"/>
    </location>
</feature>
<reference evidence="4 5" key="1">
    <citation type="submission" date="2019-05" db="EMBL/GenBank/DDBJ databases">
        <title>OXA-830, a novel chromosomally encoded expanded-spectrum class D beta-lactamase in Aeromonas simiae.</title>
        <authorList>
            <person name="Zhou W."/>
            <person name="Chen Q."/>
        </authorList>
    </citation>
    <scope>NUCLEOTIDE SEQUENCE [LARGE SCALE GENOMIC DNA]</scope>
    <source>
        <strain evidence="4 5">A6</strain>
    </source>
</reference>
<dbReference type="GO" id="GO:0009432">
    <property type="term" value="P:SOS response"/>
    <property type="evidence" value="ECO:0007669"/>
    <property type="project" value="TreeGrafter"/>
</dbReference>
<dbReference type="EMBL" id="CP040449">
    <property type="protein sequence ID" value="QFI53335.1"/>
    <property type="molecule type" value="Genomic_DNA"/>
</dbReference>
<dbReference type="InterPro" id="IPR025839">
    <property type="entry name" value="RLAN_dom"/>
</dbReference>
<dbReference type="GO" id="GO:0018169">
    <property type="term" value="F:ribosomal S6-glutamic acid ligase activity"/>
    <property type="evidence" value="ECO:0007669"/>
    <property type="project" value="TreeGrafter"/>
</dbReference>
<proteinExistence type="predicted"/>
<dbReference type="GO" id="GO:0046872">
    <property type="term" value="F:metal ion binding"/>
    <property type="evidence" value="ECO:0007669"/>
    <property type="project" value="InterPro"/>
</dbReference>
<dbReference type="PANTHER" id="PTHR21621">
    <property type="entry name" value="RIBOSOMAL PROTEIN S6 MODIFICATION PROTEIN"/>
    <property type="match status" value="1"/>
</dbReference>
<dbReference type="PANTHER" id="PTHR21621:SF0">
    <property type="entry name" value="BETA-CITRYLGLUTAMATE SYNTHASE B-RELATED"/>
    <property type="match status" value="1"/>
</dbReference>
<keyword evidence="5" id="KW-1185">Reference proteome</keyword>
<dbReference type="GO" id="GO:0005524">
    <property type="term" value="F:ATP binding"/>
    <property type="evidence" value="ECO:0007669"/>
    <property type="project" value="UniProtKB-UniRule"/>
</dbReference>
<dbReference type="Proteomes" id="UP000594034">
    <property type="component" value="Chromosome"/>
</dbReference>
<evidence type="ECO:0000256" key="1">
    <source>
        <dbReference type="ARBA" id="ARBA00023211"/>
    </source>
</evidence>
<dbReference type="RefSeq" id="WP_193002957.1">
    <property type="nucleotide sequence ID" value="NZ_CP040449.1"/>
</dbReference>
<keyword evidence="1" id="KW-0464">Manganese</keyword>
<dbReference type="Gene3D" id="3.30.1490.20">
    <property type="entry name" value="ATP-grasp fold, A domain"/>
    <property type="match status" value="1"/>
</dbReference>
<name>A0A5J6WVI7_9GAMM</name>
<dbReference type="Pfam" id="PF14401">
    <property type="entry name" value="RLAN"/>
    <property type="match status" value="1"/>
</dbReference>
<evidence type="ECO:0000256" key="2">
    <source>
        <dbReference type="PROSITE-ProRule" id="PRU00409"/>
    </source>
</evidence>
<dbReference type="SUPFAM" id="SSF56059">
    <property type="entry name" value="Glutathione synthetase ATP-binding domain-like"/>
    <property type="match status" value="1"/>
</dbReference>
<dbReference type="InterPro" id="IPR011761">
    <property type="entry name" value="ATP-grasp"/>
</dbReference>
<evidence type="ECO:0000259" key="3">
    <source>
        <dbReference type="PROSITE" id="PS50975"/>
    </source>
</evidence>
<dbReference type="Gene3D" id="3.30.470.20">
    <property type="entry name" value="ATP-grasp fold, B domain"/>
    <property type="match status" value="1"/>
</dbReference>
<evidence type="ECO:0000313" key="4">
    <source>
        <dbReference type="EMBL" id="QFI53335.1"/>
    </source>
</evidence>
<dbReference type="GO" id="GO:0005737">
    <property type="term" value="C:cytoplasm"/>
    <property type="evidence" value="ECO:0007669"/>
    <property type="project" value="TreeGrafter"/>
</dbReference>
<dbReference type="PROSITE" id="PS50975">
    <property type="entry name" value="ATP_GRASP"/>
    <property type="match status" value="1"/>
</dbReference>
<keyword evidence="4" id="KW-0436">Ligase</keyword>
<keyword evidence="2" id="KW-0067">ATP-binding</keyword>
<dbReference type="InterPro" id="IPR013815">
    <property type="entry name" value="ATP_grasp_subdomain_1"/>
</dbReference>
<evidence type="ECO:0000313" key="5">
    <source>
        <dbReference type="Proteomes" id="UP000594034"/>
    </source>
</evidence>
<keyword evidence="2" id="KW-0547">Nucleotide-binding</keyword>
<gene>
    <name evidence="4" type="ORF">FE240_00545</name>
</gene>